<keyword evidence="1" id="KW-0472">Membrane</keyword>
<evidence type="ECO:0000313" key="4">
    <source>
        <dbReference type="Proteomes" id="UP000037269"/>
    </source>
</evidence>
<dbReference type="PANTHER" id="PTHR39165:SF1">
    <property type="entry name" value="DUF456 DOMAIN-CONTAINING PROTEIN"/>
    <property type="match status" value="1"/>
</dbReference>
<feature type="transmembrane region" description="Helical" evidence="1">
    <location>
        <begin position="130"/>
        <end position="160"/>
    </location>
</feature>
<dbReference type="GeneID" id="42307176"/>
<gene>
    <name evidence="2" type="ORF">AF333_18645</name>
    <name evidence="3" type="ORF">SAMN04487909_1435</name>
</gene>
<evidence type="ECO:0000256" key="1">
    <source>
        <dbReference type="SAM" id="Phobius"/>
    </source>
</evidence>
<reference evidence="3 5" key="2">
    <citation type="submission" date="2016-10" db="EMBL/GenBank/DDBJ databases">
        <authorList>
            <person name="de Groot N.N."/>
        </authorList>
    </citation>
    <scope>NUCLEOTIDE SEQUENCE [LARGE SCALE GENOMIC DNA]</scope>
    <source>
        <strain evidence="3 5">DSM 2895</strain>
    </source>
</reference>
<dbReference type="Proteomes" id="UP000037269">
    <property type="component" value="Unassembled WGS sequence"/>
</dbReference>
<dbReference type="PATRIC" id="fig|47500.12.peg.1456"/>
<feature type="transmembrane region" description="Helical" evidence="1">
    <location>
        <begin position="85"/>
        <end position="118"/>
    </location>
</feature>
<dbReference type="Pfam" id="PF04306">
    <property type="entry name" value="DUF456"/>
    <property type="match status" value="1"/>
</dbReference>
<protein>
    <submittedName>
        <fullName evidence="2">Membrane protein</fullName>
    </submittedName>
</protein>
<dbReference type="InterPro" id="IPR007403">
    <property type="entry name" value="DUF456"/>
</dbReference>
<evidence type="ECO:0000313" key="2">
    <source>
        <dbReference type="EMBL" id="KON97180.1"/>
    </source>
</evidence>
<reference evidence="2 4" key="1">
    <citation type="submission" date="2015-07" db="EMBL/GenBank/DDBJ databases">
        <title>Fjat-14205 dsm 2895.</title>
        <authorList>
            <person name="Liu B."/>
            <person name="Wang J."/>
            <person name="Zhu Y."/>
            <person name="Liu G."/>
            <person name="Chen Q."/>
            <person name="Chen Z."/>
            <person name="Lan J."/>
            <person name="Che J."/>
            <person name="Ge C."/>
            <person name="Shi H."/>
            <person name="Pan Z."/>
            <person name="Liu X."/>
        </authorList>
    </citation>
    <scope>NUCLEOTIDE SEQUENCE [LARGE SCALE GENOMIC DNA]</scope>
    <source>
        <strain evidence="2 4">DSM 2895</strain>
    </source>
</reference>
<proteinExistence type="predicted"/>
<name>A0A0D1WFN3_ANEMI</name>
<keyword evidence="1" id="KW-0812">Transmembrane</keyword>
<organism evidence="2 4">
    <name type="scientific">Aneurinibacillus migulanus</name>
    <name type="common">Bacillus migulanus</name>
    <dbReference type="NCBI Taxonomy" id="47500"/>
    <lineage>
        <taxon>Bacteria</taxon>
        <taxon>Bacillati</taxon>
        <taxon>Bacillota</taxon>
        <taxon>Bacilli</taxon>
        <taxon>Bacillales</taxon>
        <taxon>Paenibacillaceae</taxon>
        <taxon>Aneurinibacillus group</taxon>
        <taxon>Aneurinibacillus</taxon>
    </lineage>
</organism>
<accession>A0A0D1WFN3</accession>
<dbReference type="STRING" id="47500.AF333_18645"/>
<keyword evidence="4" id="KW-1185">Reference proteome</keyword>
<dbReference type="OrthoDB" id="9808460at2"/>
<feature type="transmembrane region" description="Helical" evidence="1">
    <location>
        <begin position="6"/>
        <end position="37"/>
    </location>
</feature>
<keyword evidence="1" id="KW-1133">Transmembrane helix</keyword>
<dbReference type="AlphaFoldDB" id="A0A0D1WFN3"/>
<evidence type="ECO:0000313" key="3">
    <source>
        <dbReference type="EMBL" id="SDK19733.1"/>
    </source>
</evidence>
<feature type="transmembrane region" description="Helical" evidence="1">
    <location>
        <begin position="49"/>
        <end position="73"/>
    </location>
</feature>
<evidence type="ECO:0000313" key="5">
    <source>
        <dbReference type="Proteomes" id="UP000182836"/>
    </source>
</evidence>
<dbReference type="PANTHER" id="PTHR39165">
    <property type="entry name" value="IG HYPOTHETICAL 17883"/>
    <property type="match status" value="1"/>
</dbReference>
<sequence>MEVAIWIVIGLLFIGSFIGVIVPVIPDALLLWIGFLLYQFTLATTSLGWTFWVPMTILTLLLIGADMLSNIYFVKKYGGDKWSMLAAVAGIILGPLVLGVFLGPLAIIVGPFLGVFLVELVRRNGAEKSLRIAFGTVLAFLSSAVAKIVIQLIMVIWFFFAI</sequence>
<dbReference type="EMBL" id="FNED01000043">
    <property type="protein sequence ID" value="SDK19733.1"/>
    <property type="molecule type" value="Genomic_DNA"/>
</dbReference>
<dbReference type="EMBL" id="LGUG01000004">
    <property type="protein sequence ID" value="KON97180.1"/>
    <property type="molecule type" value="Genomic_DNA"/>
</dbReference>
<dbReference type="Proteomes" id="UP000182836">
    <property type="component" value="Unassembled WGS sequence"/>
</dbReference>
<dbReference type="RefSeq" id="WP_043069112.1">
    <property type="nucleotide sequence ID" value="NZ_BJOA01000188.1"/>
</dbReference>